<keyword evidence="2" id="KW-1185">Reference proteome</keyword>
<evidence type="ECO:0000313" key="2">
    <source>
        <dbReference type="Proteomes" id="UP000800984"/>
    </source>
</evidence>
<name>A0ABX0I9Q9_9FLAO</name>
<protein>
    <submittedName>
        <fullName evidence="1">Uncharacterized protein</fullName>
    </submittedName>
</protein>
<evidence type="ECO:0000313" key="1">
    <source>
        <dbReference type="EMBL" id="NHM02176.1"/>
    </source>
</evidence>
<dbReference type="RefSeq" id="WP_166077275.1">
    <property type="nucleotide sequence ID" value="NZ_JAAJBT010000004.1"/>
</dbReference>
<dbReference type="Proteomes" id="UP000800984">
    <property type="component" value="Unassembled WGS sequence"/>
</dbReference>
<dbReference type="EMBL" id="JAAJBT010000004">
    <property type="protein sequence ID" value="NHM02176.1"/>
    <property type="molecule type" value="Genomic_DNA"/>
</dbReference>
<comment type="caution">
    <text evidence="1">The sequence shown here is derived from an EMBL/GenBank/DDBJ whole genome shotgun (WGS) entry which is preliminary data.</text>
</comment>
<reference evidence="1 2" key="1">
    <citation type="submission" date="2020-02" db="EMBL/GenBank/DDBJ databases">
        <authorList>
            <person name="Chen W.-M."/>
        </authorList>
    </citation>
    <scope>NUCLEOTIDE SEQUENCE [LARGE SCALE GENOMIC DNA]</scope>
    <source>
        <strain evidence="1 2">KDG-16</strain>
    </source>
</reference>
<gene>
    <name evidence="1" type="ORF">G4D72_08645</name>
</gene>
<accession>A0ABX0I9Q9</accession>
<sequence length="592" mass="68689">MKKILFIIILATITTTETYAQKIKGDFSNVERVIQPKYASEGVVLDIAIKRTTTDPYFLSNYNLGYDLNSDYYTSNPKFNNNFGTPKYLAVIDYVYNEPTINIVKKDNGMFLTSIHSNISAKLYLIDIEKGVFEIEDLVFKDINLKYPIDNTKGESLSYDRMTKATMVFDNLSENEANQYKNSSLNYAKQVNIQQLSKLPGLATEIIEKKFFPYSKKIGIYFNYIKSTDDFKGEAFNKAYNLIQKSIYPVNNDNLFEAISILKTEKENLVSTDDKKIVKYKIAILQNIINCFHAMQKIDQSKPYIDELLLLDSKDDIANSLLQRASNPIVQKEQTPEQLVYKTIPDAFLKNELKRFLYKKNNEINYIPQVLGKENATYYLLLNNYINCSAELLKTNNSVEIDTNLMNYLAETLILSKKALKKMDNNADAILINFKLFLDKVELDLKPIEKLKKHYNYFDLSNDLYRSQVRKIMFEKYKRSDFIFTDEIKLSLSKCFEKLNENDKKIVSTIHSLYSELIISSVNKTFSNKSKIFEKIDSLKNSFATKYKNGFPEEYFELDIISQKVNSDKGFPGQELYNLEILLSNIYSIFLL</sequence>
<organism evidence="1 2">
    <name type="scientific">Flavobacterium difficile</name>
    <dbReference type="NCBI Taxonomy" id="2709659"/>
    <lineage>
        <taxon>Bacteria</taxon>
        <taxon>Pseudomonadati</taxon>
        <taxon>Bacteroidota</taxon>
        <taxon>Flavobacteriia</taxon>
        <taxon>Flavobacteriales</taxon>
        <taxon>Flavobacteriaceae</taxon>
        <taxon>Flavobacterium</taxon>
    </lineage>
</organism>
<proteinExistence type="predicted"/>